<keyword evidence="3" id="KW-1185">Reference proteome</keyword>
<comment type="caution">
    <text evidence="2">The sequence shown here is derived from an EMBL/GenBank/DDBJ whole genome shotgun (WGS) entry which is preliminary data.</text>
</comment>
<name>A0AAE0D2Y5_COLKA</name>
<sequence>MKSKVVKTTRLIDWQPSPIDNGFQDSPLSPSTRLSFTKTLQDRPSRRLFRTKLFLRRRGKPTYTPLNHMAHISDMTVDHRRRTRNVVNHFTFRLANLIQANSSRVESGHGKHEMPHIEMVSREGAT</sequence>
<dbReference type="AlphaFoldDB" id="A0AAE0D2Y5"/>
<organism evidence="2 3">
    <name type="scientific">Colletotrichum kahawae</name>
    <name type="common">Coffee berry disease fungus</name>
    <dbReference type="NCBI Taxonomy" id="34407"/>
    <lineage>
        <taxon>Eukaryota</taxon>
        <taxon>Fungi</taxon>
        <taxon>Dikarya</taxon>
        <taxon>Ascomycota</taxon>
        <taxon>Pezizomycotina</taxon>
        <taxon>Sordariomycetes</taxon>
        <taxon>Hypocreomycetidae</taxon>
        <taxon>Glomerellales</taxon>
        <taxon>Glomerellaceae</taxon>
        <taxon>Colletotrichum</taxon>
        <taxon>Colletotrichum gloeosporioides species complex</taxon>
    </lineage>
</organism>
<evidence type="ECO:0000313" key="2">
    <source>
        <dbReference type="EMBL" id="KAK2742130.1"/>
    </source>
</evidence>
<accession>A0AAE0D2Y5</accession>
<reference evidence="2" key="1">
    <citation type="submission" date="2023-02" db="EMBL/GenBank/DDBJ databases">
        <title>Colletotrichum kahawae CIFC_Que2 genome sequencing and assembly.</title>
        <authorList>
            <person name="Baroncelli R."/>
        </authorList>
    </citation>
    <scope>NUCLEOTIDE SEQUENCE</scope>
    <source>
        <strain evidence="2">CIFC_Que2</strain>
    </source>
</reference>
<feature type="compositionally biased region" description="Basic and acidic residues" evidence="1">
    <location>
        <begin position="106"/>
        <end position="126"/>
    </location>
</feature>
<dbReference type="EMBL" id="VYYT01000333">
    <property type="protein sequence ID" value="KAK2742130.1"/>
    <property type="molecule type" value="Genomic_DNA"/>
</dbReference>
<evidence type="ECO:0000313" key="3">
    <source>
        <dbReference type="Proteomes" id="UP001281614"/>
    </source>
</evidence>
<evidence type="ECO:0000256" key="1">
    <source>
        <dbReference type="SAM" id="MobiDB-lite"/>
    </source>
</evidence>
<proteinExistence type="predicted"/>
<feature type="region of interest" description="Disordered" evidence="1">
    <location>
        <begin position="103"/>
        <end position="126"/>
    </location>
</feature>
<protein>
    <submittedName>
        <fullName evidence="2">Uncharacterized protein</fullName>
    </submittedName>
</protein>
<dbReference type="Proteomes" id="UP001281614">
    <property type="component" value="Unassembled WGS sequence"/>
</dbReference>
<gene>
    <name evidence="2" type="ORF">CKAH01_01557</name>
</gene>